<dbReference type="Gene3D" id="1.10.10.60">
    <property type="entry name" value="Homeodomain-like"/>
    <property type="match status" value="1"/>
</dbReference>
<evidence type="ECO:0000256" key="1">
    <source>
        <dbReference type="ARBA" id="ARBA00022741"/>
    </source>
</evidence>
<dbReference type="InterPro" id="IPR002078">
    <property type="entry name" value="Sigma_54_int"/>
</dbReference>
<dbReference type="SUPFAM" id="SSF52540">
    <property type="entry name" value="P-loop containing nucleoside triphosphate hydrolases"/>
    <property type="match status" value="1"/>
</dbReference>
<gene>
    <name evidence="8" type="ORF">C6W88_14210</name>
</gene>
<dbReference type="Pfam" id="PF25601">
    <property type="entry name" value="AAA_lid_14"/>
    <property type="match status" value="1"/>
</dbReference>
<comment type="caution">
    <text evidence="8">The sequence shown here is derived from an EMBL/GenBank/DDBJ whole genome shotgun (WGS) entry which is preliminary data.</text>
</comment>
<dbReference type="InterPro" id="IPR002197">
    <property type="entry name" value="HTH_Fis"/>
</dbReference>
<keyword evidence="4" id="KW-0238">DNA-binding</keyword>
<dbReference type="InterPro" id="IPR025944">
    <property type="entry name" value="Sigma_54_int_dom_CS"/>
</dbReference>
<dbReference type="Gene3D" id="3.40.50.300">
    <property type="entry name" value="P-loop containing nucleotide triphosphate hydrolases"/>
    <property type="match status" value="1"/>
</dbReference>
<feature type="compositionally biased region" description="Acidic residues" evidence="6">
    <location>
        <begin position="457"/>
        <end position="467"/>
    </location>
</feature>
<feature type="domain" description="Sigma-54 factor interaction" evidence="7">
    <location>
        <begin position="184"/>
        <end position="413"/>
    </location>
</feature>
<dbReference type="SUPFAM" id="SSF46689">
    <property type="entry name" value="Homeodomain-like"/>
    <property type="match status" value="1"/>
</dbReference>
<evidence type="ECO:0000313" key="8">
    <source>
        <dbReference type="EMBL" id="PTL94092.1"/>
    </source>
</evidence>
<dbReference type="EMBL" id="PXNS01000007">
    <property type="protein sequence ID" value="PTL94092.1"/>
    <property type="molecule type" value="Genomic_DNA"/>
</dbReference>
<keyword evidence="1" id="KW-0547">Nucleotide-binding</keyword>
<evidence type="ECO:0000256" key="5">
    <source>
        <dbReference type="ARBA" id="ARBA00023163"/>
    </source>
</evidence>
<dbReference type="Pfam" id="PF00158">
    <property type="entry name" value="Sigma54_activat"/>
    <property type="match status" value="1"/>
</dbReference>
<evidence type="ECO:0000256" key="2">
    <source>
        <dbReference type="ARBA" id="ARBA00022840"/>
    </source>
</evidence>
<dbReference type="PROSITE" id="PS00676">
    <property type="entry name" value="SIGMA54_INTERACT_2"/>
    <property type="match status" value="1"/>
</dbReference>
<name>A0ABX5IU68_9GAMM</name>
<keyword evidence="2" id="KW-0067">ATP-binding</keyword>
<dbReference type="Pfam" id="PF02954">
    <property type="entry name" value="HTH_8"/>
    <property type="match status" value="1"/>
</dbReference>
<dbReference type="PROSITE" id="PS50045">
    <property type="entry name" value="SIGMA54_INTERACT_4"/>
    <property type="match status" value="1"/>
</dbReference>
<dbReference type="RefSeq" id="WP_108132928.1">
    <property type="nucleotide sequence ID" value="NZ_PXNS01000007.1"/>
</dbReference>
<dbReference type="InterPro" id="IPR003593">
    <property type="entry name" value="AAA+_ATPase"/>
</dbReference>
<dbReference type="Gene3D" id="1.10.8.60">
    <property type="match status" value="1"/>
</dbReference>
<evidence type="ECO:0000313" key="9">
    <source>
        <dbReference type="Proteomes" id="UP000241895"/>
    </source>
</evidence>
<dbReference type="InterPro" id="IPR025943">
    <property type="entry name" value="Sigma_54_int_dom_ATP-bd_2"/>
</dbReference>
<dbReference type="PRINTS" id="PR01590">
    <property type="entry name" value="HTHFIS"/>
</dbReference>
<evidence type="ECO:0000256" key="4">
    <source>
        <dbReference type="ARBA" id="ARBA00023125"/>
    </source>
</evidence>
<dbReference type="InterPro" id="IPR027417">
    <property type="entry name" value="P-loop_NTPase"/>
</dbReference>
<dbReference type="SMART" id="SM00382">
    <property type="entry name" value="AAA"/>
    <property type="match status" value="1"/>
</dbReference>
<feature type="region of interest" description="Disordered" evidence="6">
    <location>
        <begin position="435"/>
        <end position="473"/>
    </location>
</feature>
<dbReference type="InterPro" id="IPR009057">
    <property type="entry name" value="Homeodomain-like_sf"/>
</dbReference>
<reference evidence="8 9" key="1">
    <citation type="submission" date="2018-03" db="EMBL/GenBank/DDBJ databases">
        <authorList>
            <person name="Zhou J."/>
            <person name="Li X."/>
            <person name="Xue M."/>
            <person name="Yin J."/>
        </authorList>
    </citation>
    <scope>NUCLEOTIDE SEQUENCE [LARGE SCALE GENOMIC DNA]</scope>
    <source>
        <strain evidence="8 9">SYSU ZJ2214</strain>
    </source>
</reference>
<keyword evidence="5" id="KW-0804">Transcription</keyword>
<keyword evidence="3" id="KW-0805">Transcription regulation</keyword>
<dbReference type="InterPro" id="IPR025662">
    <property type="entry name" value="Sigma_54_int_dom_ATP-bd_1"/>
</dbReference>
<organism evidence="8 9">
    <name type="scientific">Halomonas litopenaei</name>
    <dbReference type="NCBI Taxonomy" id="2109328"/>
    <lineage>
        <taxon>Bacteria</taxon>
        <taxon>Pseudomonadati</taxon>
        <taxon>Pseudomonadota</taxon>
        <taxon>Gammaproteobacteria</taxon>
        <taxon>Oceanospirillales</taxon>
        <taxon>Halomonadaceae</taxon>
        <taxon>Halomonas</taxon>
    </lineage>
</organism>
<dbReference type="PROSITE" id="PS00675">
    <property type="entry name" value="SIGMA54_INTERACT_1"/>
    <property type="match status" value="1"/>
</dbReference>
<accession>A0ABX5IU68</accession>
<dbReference type="PANTHER" id="PTHR32071:SF117">
    <property type="entry name" value="PTS-DEPENDENT DIHYDROXYACETONE KINASE OPERON REGULATORY PROTEIN-RELATED"/>
    <property type="match status" value="1"/>
</dbReference>
<evidence type="ECO:0000259" key="7">
    <source>
        <dbReference type="PROSITE" id="PS50045"/>
    </source>
</evidence>
<evidence type="ECO:0000256" key="6">
    <source>
        <dbReference type="SAM" id="MobiDB-lite"/>
    </source>
</evidence>
<protein>
    <submittedName>
        <fullName evidence="8">Sigma-54-dependent Fis family transcriptional regulator</fullName>
    </submittedName>
</protein>
<dbReference type="InterPro" id="IPR058031">
    <property type="entry name" value="AAA_lid_NorR"/>
</dbReference>
<evidence type="ECO:0000256" key="3">
    <source>
        <dbReference type="ARBA" id="ARBA00023015"/>
    </source>
</evidence>
<dbReference type="PROSITE" id="PS00688">
    <property type="entry name" value="SIGMA54_INTERACT_3"/>
    <property type="match status" value="1"/>
</dbReference>
<sequence length="524" mass="57363">MSTLVEGPLFDGRGVAAESLPSVLVVGVASERIGSLEGVMQGRLECLRATHWEEARALLVSEWVGLVIVELAPEGDAARGTGLSPDGGWARELAHRWPEVQCLVIADHGPTSVGDWPEAFHLLCRRSPVEVVARTIDVALRQYQLERECRRLRAERALYQPTVQARLAAHRRRMREAGGFETIIRAPGSPLEPLCDMAARIAGFDVPVLVTGESGTGKELMARAIHASSLRSEMPFYALDCGAVTDELLESELFGHCKGAFTGASSSRVGLLERAHEGTLLLDEIGDTSSAFQLRLLRFLQEGEVRPVGSNEVRQLDVRVIAATNRDLMAEVAAGRFREDLYHRLTVAPVQLPPLRERACDIAALAEVLLAQIASRHGVRVGGFTEEAMACLCAYTWPGNVRELENQITRMVMLATGEKLGVELLAPHLRTDEWRQAPVERRQDLPEPPKANTTADPVEDDEDDEDAGTLRERVERLEASCLARALERHGGNKSRTASELGLSRIGLRAKLQRYGIGEAAGDPE</sequence>
<keyword evidence="9" id="KW-1185">Reference proteome</keyword>
<dbReference type="PANTHER" id="PTHR32071">
    <property type="entry name" value="TRANSCRIPTIONAL REGULATORY PROTEIN"/>
    <property type="match status" value="1"/>
</dbReference>
<dbReference type="CDD" id="cd00009">
    <property type="entry name" value="AAA"/>
    <property type="match status" value="1"/>
</dbReference>
<dbReference type="Proteomes" id="UP000241895">
    <property type="component" value="Unassembled WGS sequence"/>
</dbReference>
<proteinExistence type="predicted"/>
<feature type="compositionally biased region" description="Basic and acidic residues" evidence="6">
    <location>
        <begin position="435"/>
        <end position="447"/>
    </location>
</feature>